<dbReference type="PANTHER" id="PTHR34821">
    <property type="entry name" value="INNER MEMBRANE PROTEIN YDCZ"/>
    <property type="match status" value="1"/>
</dbReference>
<dbReference type="Pfam" id="PF04657">
    <property type="entry name" value="DMT_YdcZ"/>
    <property type="match status" value="1"/>
</dbReference>
<dbReference type="RefSeq" id="WP_087167392.1">
    <property type="nucleotide sequence ID" value="NZ_BSCH01000004.1"/>
</dbReference>
<keyword evidence="1" id="KW-0812">Transmembrane</keyword>
<feature type="transmembrane region" description="Helical" evidence="1">
    <location>
        <begin position="65"/>
        <end position="83"/>
    </location>
</feature>
<feature type="transmembrane region" description="Helical" evidence="1">
    <location>
        <begin position="127"/>
        <end position="142"/>
    </location>
</feature>
<comment type="caution">
    <text evidence="2">The sequence shown here is derived from an EMBL/GenBank/DDBJ whole genome shotgun (WGS) entry which is preliminary data.</text>
</comment>
<sequence length="143" mass="15524">MTGFIIALISGALMSVQGVFNTQVTKTAGMWVSNMWVQFSAFIVCLIVWFFAGRDSVGSLMEVQPKYMLLGGAIGAGITWTVIKSMDQLGPAKAALLIVIAQLIVAYVIELFGLFGMDKSPFEWRKAGGLLLALIGIAIFQWK</sequence>
<reference evidence="2" key="2">
    <citation type="submission" date="2022-11" db="EMBL/GenBank/DDBJ databases">
        <title>Draft genome sequence of Sellimonas catena strain 18CBH55.</title>
        <authorList>
            <person name="Hisatomi A."/>
            <person name="Ohkuma M."/>
            <person name="Sakamoto M."/>
        </authorList>
    </citation>
    <scope>NUCLEOTIDE SEQUENCE</scope>
    <source>
        <strain evidence="2">18CBH55</strain>
    </source>
</reference>
<dbReference type="AlphaFoldDB" id="A0A9W6C8I4"/>
<evidence type="ECO:0000313" key="3">
    <source>
        <dbReference type="Proteomes" id="UP001145094"/>
    </source>
</evidence>
<gene>
    <name evidence="2" type="ORF">Selli2_07850</name>
</gene>
<evidence type="ECO:0000313" key="2">
    <source>
        <dbReference type="EMBL" id="GLG89358.1"/>
    </source>
</evidence>
<dbReference type="EMBL" id="BSCH01000004">
    <property type="protein sequence ID" value="GLG89358.1"/>
    <property type="molecule type" value="Genomic_DNA"/>
</dbReference>
<feature type="transmembrane region" description="Helical" evidence="1">
    <location>
        <begin position="95"/>
        <end position="115"/>
    </location>
</feature>
<proteinExistence type="predicted"/>
<reference evidence="2" key="1">
    <citation type="submission" date="2022-11" db="EMBL/GenBank/DDBJ databases">
        <title>Draft genome sequence of Sellimonas catena strain 18CBH55.</title>
        <authorList>
            <person name="Atsushi H."/>
            <person name="Moriya O."/>
            <person name="Mitsuo S."/>
        </authorList>
    </citation>
    <scope>NUCLEOTIDE SEQUENCE</scope>
    <source>
        <strain evidence="2">18CBH55</strain>
    </source>
</reference>
<keyword evidence="1" id="KW-1133">Transmembrane helix</keyword>
<evidence type="ECO:0000256" key="1">
    <source>
        <dbReference type="SAM" id="Phobius"/>
    </source>
</evidence>
<protein>
    <submittedName>
        <fullName evidence="2">Membrane protein</fullName>
    </submittedName>
</protein>
<accession>A0A9W6C8I4</accession>
<dbReference type="GO" id="GO:0005886">
    <property type="term" value="C:plasma membrane"/>
    <property type="evidence" value="ECO:0007669"/>
    <property type="project" value="TreeGrafter"/>
</dbReference>
<dbReference type="Proteomes" id="UP001145094">
    <property type="component" value="Unassembled WGS sequence"/>
</dbReference>
<organism evidence="2 3">
    <name type="scientific">Sellimonas catena</name>
    <dbReference type="NCBI Taxonomy" id="2994035"/>
    <lineage>
        <taxon>Bacteria</taxon>
        <taxon>Bacillati</taxon>
        <taxon>Bacillota</taxon>
        <taxon>Clostridia</taxon>
        <taxon>Lachnospirales</taxon>
        <taxon>Lachnospiraceae</taxon>
        <taxon>Sellimonas</taxon>
    </lineage>
</organism>
<name>A0A9W6C8I4_9FIRM</name>
<reference evidence="2" key="3">
    <citation type="journal article" date="2023" name="Int. J. Syst. Evol. Microbiol.">
        <title>Sellimonas catena sp. nov., isolated from human faeces.</title>
        <authorList>
            <person name="Hisatomi A."/>
            <person name="Ohkuma M."/>
            <person name="Sakamoto M."/>
        </authorList>
    </citation>
    <scope>NUCLEOTIDE SEQUENCE</scope>
    <source>
        <strain evidence="2">18CBH55</strain>
    </source>
</reference>
<dbReference type="PANTHER" id="PTHR34821:SF3">
    <property type="entry name" value="MEMBRANE PROTEIN"/>
    <property type="match status" value="1"/>
</dbReference>
<keyword evidence="1" id="KW-0472">Membrane</keyword>
<dbReference type="InterPro" id="IPR006750">
    <property type="entry name" value="YdcZ"/>
</dbReference>
<feature type="transmembrane region" description="Helical" evidence="1">
    <location>
        <begin position="31"/>
        <end position="53"/>
    </location>
</feature>